<dbReference type="VEuPathDB" id="CryptoDB:Cvel_630"/>
<gene>
    <name evidence="1" type="ORF">Cvel_630</name>
</gene>
<dbReference type="AlphaFoldDB" id="A0A0G4GDD0"/>
<dbReference type="EMBL" id="CDMZ01001104">
    <property type="protein sequence ID" value="CEM27285.1"/>
    <property type="molecule type" value="Genomic_DNA"/>
</dbReference>
<name>A0A0G4GDD0_9ALVE</name>
<reference evidence="1" key="1">
    <citation type="submission" date="2014-11" db="EMBL/GenBank/DDBJ databases">
        <authorList>
            <person name="Otto D Thomas"/>
            <person name="Naeem Raeece"/>
        </authorList>
    </citation>
    <scope>NUCLEOTIDE SEQUENCE</scope>
</reference>
<organism evidence="1">
    <name type="scientific">Chromera velia CCMP2878</name>
    <dbReference type="NCBI Taxonomy" id="1169474"/>
    <lineage>
        <taxon>Eukaryota</taxon>
        <taxon>Sar</taxon>
        <taxon>Alveolata</taxon>
        <taxon>Colpodellida</taxon>
        <taxon>Chromeraceae</taxon>
        <taxon>Chromera</taxon>
    </lineage>
</organism>
<protein>
    <submittedName>
        <fullName evidence="1">Uncharacterized protein</fullName>
    </submittedName>
</protein>
<evidence type="ECO:0000313" key="1">
    <source>
        <dbReference type="EMBL" id="CEM27285.1"/>
    </source>
</evidence>
<dbReference type="SUPFAM" id="SSF48403">
    <property type="entry name" value="Ankyrin repeat"/>
    <property type="match status" value="1"/>
</dbReference>
<sequence>MKTDVADLEVHLKSLRKLRVAKILVSGGINIHTVDNQGRTALEVAEKYLSVDSWLRAFLAGLAEAAEQQPQPDIYD</sequence>
<accession>A0A0G4GDD0</accession>
<proteinExistence type="predicted"/>
<dbReference type="InterPro" id="IPR036770">
    <property type="entry name" value="Ankyrin_rpt-contain_sf"/>
</dbReference>